<evidence type="ECO:0000313" key="8">
    <source>
        <dbReference type="EMBL" id="GHB79657.1"/>
    </source>
</evidence>
<feature type="modified residue" description="4-aspartylphosphate" evidence="6">
    <location>
        <position position="57"/>
    </location>
</feature>
<evidence type="ECO:0000256" key="2">
    <source>
        <dbReference type="ARBA" id="ARBA00023012"/>
    </source>
</evidence>
<dbReference type="SMART" id="SM00448">
    <property type="entry name" value="REC"/>
    <property type="match status" value="1"/>
</dbReference>
<keyword evidence="4" id="KW-0238">DNA-binding</keyword>
<dbReference type="InterPro" id="IPR039420">
    <property type="entry name" value="WalR-like"/>
</dbReference>
<keyword evidence="9" id="KW-1185">Reference proteome</keyword>
<evidence type="ECO:0000256" key="1">
    <source>
        <dbReference type="ARBA" id="ARBA00022553"/>
    </source>
</evidence>
<feature type="domain" description="Response regulatory" evidence="7">
    <location>
        <begin position="8"/>
        <end position="122"/>
    </location>
</feature>
<dbReference type="PANTHER" id="PTHR48111:SF1">
    <property type="entry name" value="TWO-COMPONENT RESPONSE REGULATOR ORR33"/>
    <property type="match status" value="1"/>
</dbReference>
<evidence type="ECO:0000259" key="7">
    <source>
        <dbReference type="PROSITE" id="PS50110"/>
    </source>
</evidence>
<name>A0A8J3DBH6_9BACT</name>
<reference evidence="8 9" key="1">
    <citation type="journal article" date="2014" name="Int. J. Syst. Evol. Microbiol.">
        <title>Complete genome sequence of Corynebacterium casei LMG S-19264T (=DSM 44701T), isolated from a smear-ripened cheese.</title>
        <authorList>
            <consortium name="US DOE Joint Genome Institute (JGI-PGF)"/>
            <person name="Walter F."/>
            <person name="Albersmeier A."/>
            <person name="Kalinowski J."/>
            <person name="Ruckert C."/>
        </authorList>
    </citation>
    <scope>NUCLEOTIDE SEQUENCE [LARGE SCALE GENOMIC DNA]</scope>
    <source>
        <strain evidence="8 9">KCTC 12866</strain>
    </source>
</reference>
<dbReference type="InterPro" id="IPR011006">
    <property type="entry name" value="CheY-like_superfamily"/>
</dbReference>
<dbReference type="Proteomes" id="UP000598271">
    <property type="component" value="Unassembled WGS sequence"/>
</dbReference>
<evidence type="ECO:0000313" key="9">
    <source>
        <dbReference type="Proteomes" id="UP000598271"/>
    </source>
</evidence>
<organism evidence="8 9">
    <name type="scientific">Persicitalea jodogahamensis</name>
    <dbReference type="NCBI Taxonomy" id="402147"/>
    <lineage>
        <taxon>Bacteria</taxon>
        <taxon>Pseudomonadati</taxon>
        <taxon>Bacteroidota</taxon>
        <taxon>Cytophagia</taxon>
        <taxon>Cytophagales</taxon>
        <taxon>Spirosomataceae</taxon>
        <taxon>Persicitalea</taxon>
    </lineage>
</organism>
<dbReference type="PROSITE" id="PS50110">
    <property type="entry name" value="RESPONSE_REGULATORY"/>
    <property type="match status" value="1"/>
</dbReference>
<keyword evidence="5" id="KW-0804">Transcription</keyword>
<protein>
    <recommendedName>
        <fullName evidence="7">Response regulatory domain-containing protein</fullName>
    </recommendedName>
</protein>
<dbReference type="GO" id="GO:0005829">
    <property type="term" value="C:cytosol"/>
    <property type="evidence" value="ECO:0007669"/>
    <property type="project" value="TreeGrafter"/>
</dbReference>
<dbReference type="CDD" id="cd00156">
    <property type="entry name" value="REC"/>
    <property type="match status" value="1"/>
</dbReference>
<dbReference type="SUPFAM" id="SSF52172">
    <property type="entry name" value="CheY-like"/>
    <property type="match status" value="1"/>
</dbReference>
<keyword evidence="3" id="KW-0805">Transcription regulation</keyword>
<dbReference type="EMBL" id="BMXF01000004">
    <property type="protein sequence ID" value="GHB79657.1"/>
    <property type="molecule type" value="Genomic_DNA"/>
</dbReference>
<dbReference type="RefSeq" id="WP_189566066.1">
    <property type="nucleotide sequence ID" value="NZ_BMXF01000004.1"/>
</dbReference>
<dbReference type="PANTHER" id="PTHR48111">
    <property type="entry name" value="REGULATOR OF RPOS"/>
    <property type="match status" value="1"/>
</dbReference>
<sequence length="131" mass="14412">MKSLMDKLIFIIDDDPFWTAILTQHLNEMGYANIKTFESGELASAEITSNPDLVFLDFQLGSEDGLDVLQQIKGYNPGIGVIFCTGYEDLGVAISAMEYGSLDYLLKGNASKEVVGKIMASLSRNRAFQAF</sequence>
<keyword evidence="1 6" id="KW-0597">Phosphoprotein</keyword>
<proteinExistence type="predicted"/>
<gene>
    <name evidence="8" type="ORF">GCM10007390_37200</name>
</gene>
<dbReference type="AlphaFoldDB" id="A0A8J3DBH6"/>
<evidence type="ECO:0000256" key="3">
    <source>
        <dbReference type="ARBA" id="ARBA00023015"/>
    </source>
</evidence>
<dbReference type="Pfam" id="PF00072">
    <property type="entry name" value="Response_reg"/>
    <property type="match status" value="1"/>
</dbReference>
<comment type="caution">
    <text evidence="8">The sequence shown here is derived from an EMBL/GenBank/DDBJ whole genome shotgun (WGS) entry which is preliminary data.</text>
</comment>
<evidence type="ECO:0000256" key="5">
    <source>
        <dbReference type="ARBA" id="ARBA00023163"/>
    </source>
</evidence>
<keyword evidence="2" id="KW-0902">Two-component regulatory system</keyword>
<dbReference type="GO" id="GO:0000976">
    <property type="term" value="F:transcription cis-regulatory region binding"/>
    <property type="evidence" value="ECO:0007669"/>
    <property type="project" value="TreeGrafter"/>
</dbReference>
<dbReference type="GO" id="GO:0006355">
    <property type="term" value="P:regulation of DNA-templated transcription"/>
    <property type="evidence" value="ECO:0007669"/>
    <property type="project" value="TreeGrafter"/>
</dbReference>
<evidence type="ECO:0000256" key="6">
    <source>
        <dbReference type="PROSITE-ProRule" id="PRU00169"/>
    </source>
</evidence>
<dbReference type="InterPro" id="IPR001789">
    <property type="entry name" value="Sig_transdc_resp-reg_receiver"/>
</dbReference>
<dbReference type="GO" id="GO:0000156">
    <property type="term" value="F:phosphorelay response regulator activity"/>
    <property type="evidence" value="ECO:0007669"/>
    <property type="project" value="TreeGrafter"/>
</dbReference>
<dbReference type="Gene3D" id="3.40.50.2300">
    <property type="match status" value="1"/>
</dbReference>
<dbReference type="GO" id="GO:0032993">
    <property type="term" value="C:protein-DNA complex"/>
    <property type="evidence" value="ECO:0007669"/>
    <property type="project" value="TreeGrafter"/>
</dbReference>
<accession>A0A8J3DBH6</accession>
<evidence type="ECO:0000256" key="4">
    <source>
        <dbReference type="ARBA" id="ARBA00023125"/>
    </source>
</evidence>